<proteinExistence type="predicted"/>
<sequence>MNAYSTMRSHVTPIPTPAVVRLGSSLLIGLGVAALSTGFPRGIQVAVMVVAIAAGLLLMFGHPYRREMKEFLEKKNVVAKPRLTQVMPLFFVWLALMIVPVFAPMPIWGTALVWLAVFGWMYWVFPHVDGSRALAFA</sequence>
<organism evidence="2 3">
    <name type="scientific">Corynebacterium suedekumii</name>
    <dbReference type="NCBI Taxonomy" id="3049801"/>
    <lineage>
        <taxon>Bacteria</taxon>
        <taxon>Bacillati</taxon>
        <taxon>Actinomycetota</taxon>
        <taxon>Actinomycetes</taxon>
        <taxon>Mycobacteriales</taxon>
        <taxon>Corynebacteriaceae</taxon>
        <taxon>Corynebacterium</taxon>
    </lineage>
</organism>
<feature type="transmembrane region" description="Helical" evidence="1">
    <location>
        <begin position="42"/>
        <end position="62"/>
    </location>
</feature>
<keyword evidence="3" id="KW-1185">Reference proteome</keyword>
<evidence type="ECO:0000313" key="2">
    <source>
        <dbReference type="EMBL" id="WIM71401.1"/>
    </source>
</evidence>
<evidence type="ECO:0000313" key="3">
    <source>
        <dbReference type="Proteomes" id="UP001238805"/>
    </source>
</evidence>
<keyword evidence="1" id="KW-0472">Membrane</keyword>
<keyword evidence="1" id="KW-0812">Transmembrane</keyword>
<accession>A0ABY8VP30</accession>
<dbReference type="RefSeq" id="WP_284875971.1">
    <property type="nucleotide sequence ID" value="NZ_CP126970.1"/>
</dbReference>
<dbReference type="EMBL" id="CP126970">
    <property type="protein sequence ID" value="WIM71401.1"/>
    <property type="molecule type" value="Genomic_DNA"/>
</dbReference>
<gene>
    <name evidence="2" type="ORF">QP029_06400</name>
</gene>
<feature type="transmembrane region" description="Helical" evidence="1">
    <location>
        <begin position="107"/>
        <end position="125"/>
    </location>
</feature>
<reference evidence="2 3" key="1">
    <citation type="submission" date="2023-05" db="EMBL/GenBank/DDBJ databases">
        <title>Corynebacterium suedekumii sp. nov. and Corynebacterium breve sp. nov. isolated from raw cow's milk.</title>
        <authorList>
            <person name="Baer M.K."/>
            <person name="Mehl L."/>
            <person name="Hellmuth R."/>
            <person name="Marke G."/>
            <person name="Lipski A."/>
        </authorList>
    </citation>
    <scope>NUCLEOTIDE SEQUENCE [LARGE SCALE GENOMIC DNA]</scope>
    <source>
        <strain evidence="2 3">LM112</strain>
    </source>
</reference>
<name>A0ABY8VP30_9CORY</name>
<dbReference type="Proteomes" id="UP001238805">
    <property type="component" value="Chromosome"/>
</dbReference>
<keyword evidence="1" id="KW-1133">Transmembrane helix</keyword>
<feature type="transmembrane region" description="Helical" evidence="1">
    <location>
        <begin position="83"/>
        <end position="101"/>
    </location>
</feature>
<feature type="transmembrane region" description="Helical" evidence="1">
    <location>
        <begin position="18"/>
        <end position="36"/>
    </location>
</feature>
<protein>
    <submittedName>
        <fullName evidence="2">Uncharacterized protein</fullName>
    </submittedName>
</protein>
<evidence type="ECO:0000256" key="1">
    <source>
        <dbReference type="SAM" id="Phobius"/>
    </source>
</evidence>